<name>A0A0C9YKR4_9AGAM</name>
<dbReference type="STRING" id="765257.A0A0C9YKR4"/>
<protein>
    <submittedName>
        <fullName evidence="1">Unplaced genomic scaffold scaffold_676, whole genome shotgun sequence</fullName>
    </submittedName>
</protein>
<gene>
    <name evidence="1" type="ORF">PISMIDRAFT_81709</name>
</gene>
<accession>A0A0C9YKR4</accession>
<feature type="non-terminal residue" evidence="1">
    <location>
        <position position="1"/>
    </location>
</feature>
<dbReference type="Proteomes" id="UP000054018">
    <property type="component" value="Unassembled WGS sequence"/>
</dbReference>
<dbReference type="AlphaFoldDB" id="A0A0C9YKR4"/>
<evidence type="ECO:0000313" key="2">
    <source>
        <dbReference type="Proteomes" id="UP000054018"/>
    </source>
</evidence>
<feature type="non-terminal residue" evidence="1">
    <location>
        <position position="214"/>
    </location>
</feature>
<dbReference type="OrthoDB" id="2689232at2759"/>
<dbReference type="InterPro" id="IPR052055">
    <property type="entry name" value="Hepadnavirus_pol/RT"/>
</dbReference>
<dbReference type="HOGENOM" id="CLU_089019_0_0_1"/>
<dbReference type="PANTHER" id="PTHR33050">
    <property type="entry name" value="REVERSE TRANSCRIPTASE DOMAIN-CONTAINING PROTEIN"/>
    <property type="match status" value="1"/>
</dbReference>
<proteinExistence type="predicted"/>
<reference evidence="2" key="2">
    <citation type="submission" date="2015-01" db="EMBL/GenBank/DDBJ databases">
        <title>Evolutionary Origins and Diversification of the Mycorrhizal Mutualists.</title>
        <authorList>
            <consortium name="DOE Joint Genome Institute"/>
            <consortium name="Mycorrhizal Genomics Consortium"/>
            <person name="Kohler A."/>
            <person name="Kuo A."/>
            <person name="Nagy L.G."/>
            <person name="Floudas D."/>
            <person name="Copeland A."/>
            <person name="Barry K.W."/>
            <person name="Cichocki N."/>
            <person name="Veneault-Fourrey C."/>
            <person name="LaButti K."/>
            <person name="Lindquist E.A."/>
            <person name="Lipzen A."/>
            <person name="Lundell T."/>
            <person name="Morin E."/>
            <person name="Murat C."/>
            <person name="Riley R."/>
            <person name="Ohm R."/>
            <person name="Sun H."/>
            <person name="Tunlid A."/>
            <person name="Henrissat B."/>
            <person name="Grigoriev I.V."/>
            <person name="Hibbett D.S."/>
            <person name="Martin F."/>
        </authorList>
    </citation>
    <scope>NUCLEOTIDE SEQUENCE [LARGE SCALE GENOMIC DNA]</scope>
    <source>
        <strain evidence="2">441</strain>
    </source>
</reference>
<reference evidence="1 2" key="1">
    <citation type="submission" date="2014-04" db="EMBL/GenBank/DDBJ databases">
        <authorList>
            <consortium name="DOE Joint Genome Institute"/>
            <person name="Kuo A."/>
            <person name="Kohler A."/>
            <person name="Costa M.D."/>
            <person name="Nagy L.G."/>
            <person name="Floudas D."/>
            <person name="Copeland A."/>
            <person name="Barry K.W."/>
            <person name="Cichocki N."/>
            <person name="Veneault-Fourrey C."/>
            <person name="LaButti K."/>
            <person name="Lindquist E.A."/>
            <person name="Lipzen A."/>
            <person name="Lundell T."/>
            <person name="Morin E."/>
            <person name="Murat C."/>
            <person name="Sun H."/>
            <person name="Tunlid A."/>
            <person name="Henrissat B."/>
            <person name="Grigoriev I.V."/>
            <person name="Hibbett D.S."/>
            <person name="Martin F."/>
            <person name="Nordberg H.P."/>
            <person name="Cantor M.N."/>
            <person name="Hua S.X."/>
        </authorList>
    </citation>
    <scope>NUCLEOTIDE SEQUENCE [LARGE SCALE GENOMIC DNA]</scope>
    <source>
        <strain evidence="1 2">441</strain>
    </source>
</reference>
<dbReference type="PANTHER" id="PTHR33050:SF7">
    <property type="entry name" value="RIBONUCLEASE H"/>
    <property type="match status" value="1"/>
</dbReference>
<evidence type="ECO:0000313" key="1">
    <source>
        <dbReference type="EMBL" id="KIK10922.1"/>
    </source>
</evidence>
<keyword evidence="2" id="KW-1185">Reference proteome</keyword>
<dbReference type="EMBL" id="KN834360">
    <property type="protein sequence ID" value="KIK10922.1"/>
    <property type="molecule type" value="Genomic_DNA"/>
</dbReference>
<sequence length="214" mass="24063">ISESLGIPWEWSKDQPFSHSASYIGFLWDLDKYRVSLSPPKAAKYLKAIHAWCKQHAHTLQDVKELYGKLLHASVALPRGRAYLTRFEAMLKTGSAKPFMPHKADNRVANDLEWWTDKLQSGTVQRPILPPQLFVDIKAFSDASSEIGIGITIGKRWRAWRLIPGWKNSCNGTRDIGWAEAIAFELLVCTIDSITEVPNSIIAFGDNSGIVKGW</sequence>
<organism evidence="1 2">
    <name type="scientific">Pisolithus microcarpus 441</name>
    <dbReference type="NCBI Taxonomy" id="765257"/>
    <lineage>
        <taxon>Eukaryota</taxon>
        <taxon>Fungi</taxon>
        <taxon>Dikarya</taxon>
        <taxon>Basidiomycota</taxon>
        <taxon>Agaricomycotina</taxon>
        <taxon>Agaricomycetes</taxon>
        <taxon>Agaricomycetidae</taxon>
        <taxon>Boletales</taxon>
        <taxon>Sclerodermatineae</taxon>
        <taxon>Pisolithaceae</taxon>
        <taxon>Pisolithus</taxon>
    </lineage>
</organism>